<protein>
    <submittedName>
        <fullName evidence="4">Putative serine protease 47</fullName>
    </submittedName>
</protein>
<dbReference type="GO" id="GO:0004252">
    <property type="term" value="F:serine-type endopeptidase activity"/>
    <property type="evidence" value="ECO:0007669"/>
    <property type="project" value="InterPro"/>
</dbReference>
<evidence type="ECO:0000256" key="1">
    <source>
        <dbReference type="ARBA" id="ARBA00023157"/>
    </source>
</evidence>
<keyword evidence="4" id="KW-0645">Protease</keyword>
<dbReference type="InterPro" id="IPR043504">
    <property type="entry name" value="Peptidase_S1_PA_chymotrypsin"/>
</dbReference>
<dbReference type="PANTHER" id="PTHR24253:SF42">
    <property type="entry name" value="PROTEASE, SERINE 47"/>
    <property type="match status" value="1"/>
</dbReference>
<evidence type="ECO:0000313" key="5">
    <source>
        <dbReference type="Proteomes" id="UP000028990"/>
    </source>
</evidence>
<dbReference type="GO" id="GO:0006508">
    <property type="term" value="P:proteolysis"/>
    <property type="evidence" value="ECO:0007669"/>
    <property type="project" value="UniProtKB-KW"/>
</dbReference>
<evidence type="ECO:0000259" key="3">
    <source>
        <dbReference type="PROSITE" id="PS50240"/>
    </source>
</evidence>
<dbReference type="Pfam" id="PF00089">
    <property type="entry name" value="Trypsin"/>
    <property type="match status" value="1"/>
</dbReference>
<feature type="domain" description="Peptidase S1" evidence="3">
    <location>
        <begin position="1"/>
        <end position="170"/>
    </location>
</feature>
<feature type="compositionally biased region" description="Basic and acidic residues" evidence="2">
    <location>
        <begin position="105"/>
        <end position="116"/>
    </location>
</feature>
<feature type="non-terminal residue" evidence="4">
    <location>
        <position position="1"/>
    </location>
</feature>
<organism evidence="4 5">
    <name type="scientific">Fukomys damarensis</name>
    <name type="common">Damaraland mole rat</name>
    <name type="synonym">Cryptomys damarensis</name>
    <dbReference type="NCBI Taxonomy" id="885580"/>
    <lineage>
        <taxon>Eukaryota</taxon>
        <taxon>Metazoa</taxon>
        <taxon>Chordata</taxon>
        <taxon>Craniata</taxon>
        <taxon>Vertebrata</taxon>
        <taxon>Euteleostomi</taxon>
        <taxon>Mammalia</taxon>
        <taxon>Eutheria</taxon>
        <taxon>Euarchontoglires</taxon>
        <taxon>Glires</taxon>
        <taxon>Rodentia</taxon>
        <taxon>Hystricomorpha</taxon>
        <taxon>Bathyergidae</taxon>
        <taxon>Fukomys</taxon>
    </lineage>
</organism>
<accession>A0A091ES21</accession>
<feature type="region of interest" description="Disordered" evidence="2">
    <location>
        <begin position="97"/>
        <end position="116"/>
    </location>
</feature>
<dbReference type="PROSITE" id="PS50240">
    <property type="entry name" value="TRYPSIN_DOM"/>
    <property type="match status" value="1"/>
</dbReference>
<dbReference type="eggNOG" id="KOG3627">
    <property type="taxonomic scope" value="Eukaryota"/>
</dbReference>
<proteinExistence type="predicted"/>
<keyword evidence="1" id="KW-1015">Disulfide bond</keyword>
<dbReference type="EMBL" id="KN102095">
    <property type="protein sequence ID" value="KFO38586.1"/>
    <property type="molecule type" value="Genomic_DNA"/>
</dbReference>
<reference evidence="4 5" key="1">
    <citation type="submission" date="2013-11" db="EMBL/GenBank/DDBJ databases">
        <title>The Damaraland mole rat (Fukomys damarensis) genome and evolution of African mole rats.</title>
        <authorList>
            <person name="Gladyshev V.N."/>
            <person name="Fang X."/>
        </authorList>
    </citation>
    <scope>NUCLEOTIDE SEQUENCE [LARGE SCALE GENOMIC DNA]</scope>
    <source>
        <tissue evidence="4">Liver</tissue>
    </source>
</reference>
<evidence type="ECO:0000256" key="2">
    <source>
        <dbReference type="SAM" id="MobiDB-lite"/>
    </source>
</evidence>
<dbReference type="InterPro" id="IPR001254">
    <property type="entry name" value="Trypsin_dom"/>
</dbReference>
<evidence type="ECO:0000313" key="4">
    <source>
        <dbReference type="EMBL" id="KFO38586.1"/>
    </source>
</evidence>
<name>A0A091ES21_FUKDA</name>
<dbReference type="AlphaFoldDB" id="A0A091ES21"/>
<dbReference type="Gene3D" id="2.40.10.10">
    <property type="entry name" value="Trypsin-like serine proteases"/>
    <property type="match status" value="1"/>
</dbReference>
<dbReference type="Proteomes" id="UP000028990">
    <property type="component" value="Unassembled WGS sequence"/>
</dbReference>
<keyword evidence="4" id="KW-0378">Hydrolase</keyword>
<dbReference type="PANTHER" id="PTHR24253">
    <property type="entry name" value="TRANSMEMBRANE PROTEASE SERINE"/>
    <property type="match status" value="1"/>
</dbReference>
<dbReference type="InterPro" id="IPR009003">
    <property type="entry name" value="Peptidase_S1_PA"/>
</dbReference>
<sequence length="170" mass="19046">SQALMDYQVLLGNTELYQQTQHTQKIFVSKIIIHPDFEKFHPFGSDIAMLQLHLPVNVSPYVIPVCLPAPDMQLPSHTSCWITGWGMLTEDSEFGMGEAGGGGREQAREVEEDKRPWKKEGWVTQSGWRPGCFLKPLDIGLLCLISMACRMKTEQGQGPTCSESMSFHSC</sequence>
<keyword evidence="5" id="KW-1185">Reference proteome</keyword>
<dbReference type="SUPFAM" id="SSF50494">
    <property type="entry name" value="Trypsin-like serine proteases"/>
    <property type="match status" value="1"/>
</dbReference>
<gene>
    <name evidence="4" type="ORF">H920_00009</name>
</gene>